<dbReference type="EMBL" id="CP104013">
    <property type="protein sequence ID" value="UYP44445.1"/>
    <property type="molecule type" value="Genomic_DNA"/>
</dbReference>
<evidence type="ECO:0000313" key="1">
    <source>
        <dbReference type="EMBL" id="UYP44445.1"/>
    </source>
</evidence>
<organism evidence="1 2">
    <name type="scientific">Candidatus Lokiarchaeum ossiferum</name>
    <dbReference type="NCBI Taxonomy" id="2951803"/>
    <lineage>
        <taxon>Archaea</taxon>
        <taxon>Promethearchaeati</taxon>
        <taxon>Promethearchaeota</taxon>
        <taxon>Promethearchaeia</taxon>
        <taxon>Promethearchaeales</taxon>
        <taxon>Promethearchaeaceae</taxon>
        <taxon>Candidatus Lokiarchaeum</taxon>
    </lineage>
</organism>
<reference evidence="1" key="1">
    <citation type="submission" date="2022-09" db="EMBL/GenBank/DDBJ databases">
        <title>Actin cytoskeleton and complex cell architecture in an #Asgard archaeon.</title>
        <authorList>
            <person name="Ponce Toledo R.I."/>
            <person name="Schleper C."/>
            <person name="Rodrigues Oliveira T."/>
            <person name="Wollweber F."/>
            <person name="Xu J."/>
            <person name="Rittmann S."/>
            <person name="Klingl A."/>
            <person name="Pilhofer M."/>
        </authorList>
    </citation>
    <scope>NUCLEOTIDE SEQUENCE</scope>
    <source>
        <strain evidence="1">B-35</strain>
    </source>
</reference>
<sequence length="171" mass="19642">MTQQTSATTEEINWKSVVQQIFDMIGTNTAIINKYGIILASKIQKFQKGKLISPRLWDLILQRDKVGDELGVKSISSLVLESEDANIIITFAKHVYLMSYVSKDVDLAQYMPSITRISSTLDRSTNNPISFKIENLDLHEEFLELTHENQDQINEDRFPIFKHLIKNLAKK</sequence>
<gene>
    <name evidence="1" type="ORF">NEF87_000730</name>
</gene>
<name>A0ABY6HLQ5_9ARCH</name>
<proteinExistence type="predicted"/>
<dbReference type="Proteomes" id="UP001208689">
    <property type="component" value="Chromosome"/>
</dbReference>
<keyword evidence="2" id="KW-1185">Reference proteome</keyword>
<evidence type="ECO:0000313" key="2">
    <source>
        <dbReference type="Proteomes" id="UP001208689"/>
    </source>
</evidence>
<accession>A0ABY6HLQ5</accession>
<evidence type="ECO:0008006" key="3">
    <source>
        <dbReference type="Google" id="ProtNLM"/>
    </source>
</evidence>
<protein>
    <recommendedName>
        <fullName evidence="3">Roadblock/LAMTOR2 domain-containing protein</fullName>
    </recommendedName>
</protein>